<accession>A0ABU3PE11</accession>
<dbReference type="EMBL" id="JAVXZY010000006">
    <property type="protein sequence ID" value="MDT9000840.1"/>
    <property type="molecule type" value="Genomic_DNA"/>
</dbReference>
<comment type="caution">
    <text evidence="4">The sequence shown here is derived from an EMBL/GenBank/DDBJ whole genome shotgun (WGS) entry which is preliminary data.</text>
</comment>
<dbReference type="Pfam" id="PF12770">
    <property type="entry name" value="CHAT"/>
    <property type="match status" value="1"/>
</dbReference>
<name>A0ABU3PE11_9BURK</name>
<dbReference type="PANTHER" id="PTHR10098">
    <property type="entry name" value="RAPSYN-RELATED"/>
    <property type="match status" value="1"/>
</dbReference>
<organism evidence="4 5">
    <name type="scientific">Roseateles aquae</name>
    <dbReference type="NCBI Taxonomy" id="3077235"/>
    <lineage>
        <taxon>Bacteria</taxon>
        <taxon>Pseudomonadati</taxon>
        <taxon>Pseudomonadota</taxon>
        <taxon>Betaproteobacteria</taxon>
        <taxon>Burkholderiales</taxon>
        <taxon>Sphaerotilaceae</taxon>
        <taxon>Roseateles</taxon>
    </lineage>
</organism>
<dbReference type="PANTHER" id="PTHR10098:SF108">
    <property type="entry name" value="TETRATRICOPEPTIDE REPEAT PROTEIN 28"/>
    <property type="match status" value="1"/>
</dbReference>
<evidence type="ECO:0000256" key="1">
    <source>
        <dbReference type="SAM" id="MobiDB-lite"/>
    </source>
</evidence>
<evidence type="ECO:0000313" key="5">
    <source>
        <dbReference type="Proteomes" id="UP001246372"/>
    </source>
</evidence>
<proteinExistence type="predicted"/>
<evidence type="ECO:0000313" key="4">
    <source>
        <dbReference type="EMBL" id="MDT9000840.1"/>
    </source>
</evidence>
<feature type="region of interest" description="Disordered" evidence="1">
    <location>
        <begin position="321"/>
        <end position="340"/>
    </location>
</feature>
<dbReference type="InterPro" id="IPR011990">
    <property type="entry name" value="TPR-like_helical_dom_sf"/>
</dbReference>
<dbReference type="InterPro" id="IPR019734">
    <property type="entry name" value="TPR_rpt"/>
</dbReference>
<sequence length="1092" mass="116567">MIVALLVLPVAPAAAAAPSAWQAGVMEACSPFAEALAPGSDLDALKERLRQAQGKADPFALEGACRGWRRVALDDASNAAMQLDWASQVGAALLWLGRSAQAQTLLEGVYSDTSRAGTTQAAQAGSVAALLSFIHVQRGQTERALEWSERGLEALNLAGEGATPGDRLRAQINHGSLLSGMRRFAEAEAVLRRTLGEALQAPDSLAAEAAAAMGGLAVLARRQSRYADALQEVEREIAWRRQHVENDQVTLVNALQNRGVLFTQLARYDEAEAGYREAIEQAAGARRGEGIDFFGHLSSLHESLSTLLLLRGRAAEARDEASEAQRLMASRPEARSPRGARPWRRLAEARLALGDLAGGAADLRQALELLKTGSGAAEADTLQAVRLAYARAMLEIGDLDEAAAVLQQTAAEPRPMSPEERARLASLQAVLAQRRGDLGAALTALQAADAALGASLPVQHPQRLIVLAQQCELSREPCAQLEQLLAVGASAGGSAALGMPEAEALVQLSLSRRALADGHAQLALDRAHRAVAASYGAGQPRLQWQGFAAVASAHAAAGRLQEAVFFGKLALARLQSQRVALQPLGSAADARYLSDKSGWYRQVSQWLLALGRIGDALEVMRLLKQYEQAQFTERASAGELELSFTERERVVLRRLLAQLEGSTSEAELRRLNQLASGQRITDAEKERLLQLQQGEAALREARLALLNELGRSLESRDGAQPAKPRLRPPDGTLHAYLLAGERQLSIVLLGRRHSRVVQVPMSMQALAEQIASLRDATQARADVQVRGEALYRQLGHPVAQAAQAERAGRIVLWLDGPLRYLPFGLLHDGHHYLAASYRLVLAGSTGAGEPRPARGADKRRPALAGFGVTQALAGLPALPAVADELCGIVAGPVLGLDPEGWRRCGASAQGRGPWPGEARLNAHFTEAALREATLNGAADQLLHIGTHFVLRPGQIHRSWLLLGDGSKLQLARIRELAWGRTQLITLSACETAVADSEGSGREVDGLAASLLSRGARQLLASLWRVDDQATARFMQDFYSRYARSGGTDAAAALQAAQRQAMARGEPAHHWAAFVLIEATQPATGVAAADGRG</sequence>
<dbReference type="SUPFAM" id="SSF48452">
    <property type="entry name" value="TPR-like"/>
    <property type="match status" value="2"/>
</dbReference>
<evidence type="ECO:0000256" key="2">
    <source>
        <dbReference type="SAM" id="SignalP"/>
    </source>
</evidence>
<evidence type="ECO:0000259" key="3">
    <source>
        <dbReference type="Pfam" id="PF12770"/>
    </source>
</evidence>
<dbReference type="SMART" id="SM00028">
    <property type="entry name" value="TPR"/>
    <property type="match status" value="3"/>
</dbReference>
<dbReference type="InterPro" id="IPR024983">
    <property type="entry name" value="CHAT_dom"/>
</dbReference>
<dbReference type="Proteomes" id="UP001246372">
    <property type="component" value="Unassembled WGS sequence"/>
</dbReference>
<dbReference type="Gene3D" id="1.25.40.10">
    <property type="entry name" value="Tetratricopeptide repeat domain"/>
    <property type="match status" value="2"/>
</dbReference>
<gene>
    <name evidence="4" type="ORF">RQP53_16310</name>
</gene>
<keyword evidence="5" id="KW-1185">Reference proteome</keyword>
<keyword evidence="2" id="KW-0732">Signal</keyword>
<dbReference type="RefSeq" id="WP_315651718.1">
    <property type="nucleotide sequence ID" value="NZ_JAVXZY010000006.1"/>
</dbReference>
<protein>
    <submittedName>
        <fullName evidence="4">CHAT domain-containing protein</fullName>
    </submittedName>
</protein>
<feature type="chain" id="PRO_5046039890" evidence="2">
    <location>
        <begin position="17"/>
        <end position="1092"/>
    </location>
</feature>
<feature type="domain" description="CHAT" evidence="3">
    <location>
        <begin position="786"/>
        <end position="1076"/>
    </location>
</feature>
<reference evidence="4" key="1">
    <citation type="submission" date="2023-09" db="EMBL/GenBank/DDBJ databases">
        <title>Paucibacter sp. APW11 Genome sequencing and assembly.</title>
        <authorList>
            <person name="Kim I."/>
        </authorList>
    </citation>
    <scope>NUCLEOTIDE SEQUENCE</scope>
    <source>
        <strain evidence="4">APW11</strain>
    </source>
</reference>
<feature type="signal peptide" evidence="2">
    <location>
        <begin position="1"/>
        <end position="16"/>
    </location>
</feature>